<dbReference type="AlphaFoldDB" id="A0A0R0ASD2"/>
<name>A0A0R0ASD2_9GAMM</name>
<sequence>MSASPVSPQHLLDLVLADDLDAAVRAGLMDYVPEPGKAALTPAQSQVLIEAQQRLQRAWAARERYRARTARLARRAAEREARRAPPPAADSKPALPSAAAAILARAKARAGGSPSA</sequence>
<evidence type="ECO:0000256" key="1">
    <source>
        <dbReference type="SAM" id="MobiDB-lite"/>
    </source>
</evidence>
<dbReference type="RefSeq" id="WP_057505782.1">
    <property type="nucleotide sequence ID" value="NZ_LLXS01000009.1"/>
</dbReference>
<comment type="caution">
    <text evidence="2">The sequence shown here is derived from an EMBL/GenBank/DDBJ whole genome shotgun (WGS) entry which is preliminary data.</text>
</comment>
<dbReference type="Proteomes" id="UP000050836">
    <property type="component" value="Unassembled WGS sequence"/>
</dbReference>
<organism evidence="2 3">
    <name type="scientific">Stenotrophomonas pictorum JCM 9942</name>
    <dbReference type="NCBI Taxonomy" id="1236960"/>
    <lineage>
        <taxon>Bacteria</taxon>
        <taxon>Pseudomonadati</taxon>
        <taxon>Pseudomonadota</taxon>
        <taxon>Gammaproteobacteria</taxon>
        <taxon>Lysobacterales</taxon>
        <taxon>Lysobacteraceae</taxon>
        <taxon>Stenotrophomonas</taxon>
    </lineage>
</organism>
<gene>
    <name evidence="2" type="ORF">ARC78_05975</name>
</gene>
<accession>A0A0R0ASD2</accession>
<dbReference type="EMBL" id="LLXS01000009">
    <property type="protein sequence ID" value="KRG44103.1"/>
    <property type="molecule type" value="Genomic_DNA"/>
</dbReference>
<proteinExistence type="predicted"/>
<evidence type="ECO:0000313" key="3">
    <source>
        <dbReference type="Proteomes" id="UP000050836"/>
    </source>
</evidence>
<protein>
    <submittedName>
        <fullName evidence="2">Uncharacterized protein</fullName>
    </submittedName>
</protein>
<keyword evidence="3" id="KW-1185">Reference proteome</keyword>
<evidence type="ECO:0000313" key="2">
    <source>
        <dbReference type="EMBL" id="KRG44103.1"/>
    </source>
</evidence>
<feature type="region of interest" description="Disordered" evidence="1">
    <location>
        <begin position="75"/>
        <end position="97"/>
    </location>
</feature>
<reference evidence="2 3" key="1">
    <citation type="submission" date="2015-10" db="EMBL/GenBank/DDBJ databases">
        <title>Genome sequencing and analysis of members of genus Stenotrophomonas.</title>
        <authorList>
            <person name="Patil P.P."/>
            <person name="Midha S."/>
            <person name="Patil P.B."/>
        </authorList>
    </citation>
    <scope>NUCLEOTIDE SEQUENCE [LARGE SCALE GENOMIC DNA]</scope>
    <source>
        <strain evidence="2 3">JCM 9942</strain>
    </source>
</reference>